<reference evidence="2" key="1">
    <citation type="journal article" date="2017" name="Int J Environ Stud">
        <title>Does the Miocene-Pliocene relict legume Oxytropis triphylla form nitrogen-fixing nodules with a combination of bacterial strains?</title>
        <authorList>
            <person name="Safronova V."/>
            <person name="Belimov A."/>
            <person name="Sazanova A."/>
            <person name="Kuznetsova I."/>
            <person name="Popova J."/>
            <person name="Andronov E."/>
            <person name="Verkhozina A."/>
            <person name="Tikhonovich I."/>
        </authorList>
    </citation>
    <scope>NUCLEOTIDE SEQUENCE [LARGE SCALE GENOMIC DNA]</scope>
    <source>
        <strain evidence="2">Tri-38</strain>
    </source>
</reference>
<evidence type="ECO:0000313" key="2">
    <source>
        <dbReference type="Proteomes" id="UP000232163"/>
    </source>
</evidence>
<keyword evidence="2" id="KW-1185">Reference proteome</keyword>
<gene>
    <name evidence="1" type="ORF">B5P45_21215</name>
</gene>
<dbReference type="KEGG" id="pht:BLM14_16885"/>
<evidence type="ECO:0000313" key="1">
    <source>
        <dbReference type="EMBL" id="PIO42955.1"/>
    </source>
</evidence>
<organism evidence="1 2">
    <name type="scientific">Phyllobacterium zundukense</name>
    <dbReference type="NCBI Taxonomy" id="1867719"/>
    <lineage>
        <taxon>Bacteria</taxon>
        <taxon>Pseudomonadati</taxon>
        <taxon>Pseudomonadota</taxon>
        <taxon>Alphaproteobacteria</taxon>
        <taxon>Hyphomicrobiales</taxon>
        <taxon>Phyllobacteriaceae</taxon>
        <taxon>Phyllobacterium</taxon>
    </lineage>
</organism>
<evidence type="ECO:0008006" key="3">
    <source>
        <dbReference type="Google" id="ProtNLM"/>
    </source>
</evidence>
<proteinExistence type="predicted"/>
<dbReference type="EMBL" id="MZMT01000049">
    <property type="protein sequence ID" value="PIO42955.1"/>
    <property type="molecule type" value="Genomic_DNA"/>
</dbReference>
<dbReference type="OrthoDB" id="9814791at2"/>
<dbReference type="AlphaFoldDB" id="A0A2N9VTY7"/>
<dbReference type="Proteomes" id="UP000232163">
    <property type="component" value="Unassembled WGS sequence"/>
</dbReference>
<sequence>MDTEIQTLGSAADFDFLIGDWNIRNLRLKERFKQSDEWDEFPATSKVYKVLEGTANIDEMDIPAKGFAGLTVRLFNPRDGSWSLHWSDSRSNVMFPPIIGHFDNGKGVFYGDDTDDGVPVRVRFLWTPSPDMPLWAQAFSKDGGETWETNWVMEFTRRS</sequence>
<name>A0A2N9VTY7_9HYPH</name>
<dbReference type="RefSeq" id="WP_100000496.1">
    <property type="nucleotide sequence ID" value="NZ_CP017940.1"/>
</dbReference>
<protein>
    <recommendedName>
        <fullName evidence="3">DUF1579 domain-containing protein</fullName>
    </recommendedName>
</protein>
<accession>A0A2N9VTY7</accession>
<comment type="caution">
    <text evidence="1">The sequence shown here is derived from an EMBL/GenBank/DDBJ whole genome shotgun (WGS) entry which is preliminary data.</text>
</comment>